<dbReference type="EMBL" id="CP076724">
    <property type="protein sequence ID" value="QWV95970.1"/>
    <property type="molecule type" value="Genomic_DNA"/>
</dbReference>
<proteinExistence type="predicted"/>
<dbReference type="Pfam" id="PF02348">
    <property type="entry name" value="CTP_transf_3"/>
    <property type="match status" value="1"/>
</dbReference>
<evidence type="ECO:0000313" key="2">
    <source>
        <dbReference type="Proteomes" id="UP000683493"/>
    </source>
</evidence>
<evidence type="ECO:0008006" key="3">
    <source>
        <dbReference type="Google" id="ProtNLM"/>
    </source>
</evidence>
<keyword evidence="2" id="KW-1185">Reference proteome</keyword>
<accession>A0ABX8JKH7</accession>
<gene>
    <name evidence="1" type="ORF">KP005_11295</name>
</gene>
<name>A0ABX8JKH7_9BACT</name>
<dbReference type="InterPro" id="IPR003329">
    <property type="entry name" value="Cytidylyl_trans"/>
</dbReference>
<evidence type="ECO:0000313" key="1">
    <source>
        <dbReference type="EMBL" id="QWV95970.1"/>
    </source>
</evidence>
<sequence length="256" mass="28121">MTTGIFITARLGSTRLQRKHLLEVAGKPLLQYLLDRAAHEFSKEIGKGEVEVVIVTSDLPENREFEKLCRPGVQVFYGSDSNIPLRHLQGARARGVANIVAVDGDDILCSVAAMREVYQSLAGGALYAKTSGLPFGMNCFGYQTGFLEQGVNGHQGETLETGWGRIFDEARLAVLPMDLGGNGLPLRFSLDYQEDYQFFDRVISTIGAGITEAADREIVSVAVDNNFYSINADIAEAYQRNFNQAIEMEARGNESK</sequence>
<protein>
    <recommendedName>
        <fullName evidence="3">Spore coat polysaccharide biosynthesis protein SpsF</fullName>
    </recommendedName>
</protein>
<organism evidence="1 2">
    <name type="scientific">Geomonas diazotrophica</name>
    <dbReference type="NCBI Taxonomy" id="2843197"/>
    <lineage>
        <taxon>Bacteria</taxon>
        <taxon>Pseudomonadati</taxon>
        <taxon>Thermodesulfobacteriota</taxon>
        <taxon>Desulfuromonadia</taxon>
        <taxon>Geobacterales</taxon>
        <taxon>Geobacteraceae</taxon>
        <taxon>Geomonas</taxon>
    </lineage>
</organism>
<dbReference type="Proteomes" id="UP000683493">
    <property type="component" value="Chromosome"/>
</dbReference>
<reference evidence="1 2" key="1">
    <citation type="submission" date="2021-06" db="EMBL/GenBank/DDBJ databases">
        <title>Gemonas diversity in paddy soil.</title>
        <authorList>
            <person name="Liu G."/>
        </authorList>
    </citation>
    <scope>NUCLEOTIDE SEQUENCE [LARGE SCALE GENOMIC DNA]</scope>
    <source>
        <strain evidence="1 2">RG29</strain>
    </source>
</reference>